<evidence type="ECO:0000256" key="1">
    <source>
        <dbReference type="ARBA" id="ARBA00022737"/>
    </source>
</evidence>
<keyword evidence="2" id="KW-1015">Disulfide bond</keyword>
<dbReference type="Gene3D" id="2.60.40.4070">
    <property type="match status" value="1"/>
</dbReference>
<dbReference type="Pfam" id="PF13860">
    <property type="entry name" value="FlgD_ig"/>
    <property type="match status" value="1"/>
</dbReference>
<dbReference type="InterPro" id="IPR000859">
    <property type="entry name" value="CUB_dom"/>
</dbReference>
<dbReference type="CDD" id="cd00041">
    <property type="entry name" value="CUB"/>
    <property type="match status" value="1"/>
</dbReference>
<evidence type="ECO:0000259" key="3">
    <source>
        <dbReference type="PROSITE" id="PS01180"/>
    </source>
</evidence>
<feature type="domain" description="CUB" evidence="3">
    <location>
        <begin position="106"/>
        <end position="240"/>
    </location>
</feature>
<sequence length="903" mass="100709">MALNAIGKASHINITKNNVEYSSLTNTPPTVINPISDLNTLTSGFSVTSIPLANVFNDVDDASLSYSVVVTDSMIITATVDNDTLYLYEGTSTGSTTVTITAYDSNGGSISDAFSVTVNPPPADLNMENGSFIACDRIFKDAGGDEHYPNDADITMTLLPAVDGEYIQVTFTSFELEDGFDKLFVYDALSKDNSQLIGTFSGETLPDVLTASNADGALTFHFTSDSDINKGGWVANISCINNQAASNNSPIVKNPIPNQEISDDLTNKVISLQDVFYDADNDPLIYEAISSNEAVITSEIVSSNKELVLTLKASTGNSTITVYAEDPYGAWTSTEFSVNITESGNISLEDIIDVQATFNLNKTIDLSANSQIQIKVKEPQLIEKIETGRVSINQWFITPNDNYGNALYNLMSLENDNTYRVTLSPFEDPFGTAYFFKVTATDGQTMYFPKHPNQWLVSYKSYTSSDIPLQQTVGIGDKAEDYRIISLPLRTQDRDMSINHIFSSLGTYDNTKWRVFKWVNNSYQELNGNDILQPGKAYWFISKEQVNASFPAMTSEVIDNVGQYNSADQNITLSELSFEQGWNMISTPYNLPIDWVGFKTFHSLKNNLVNNLSEELYHWDGAVNTSSTLEPFKGYFVYNSGPSFKVKVIPSAQTYQNSATSNLRTTASQNWQVPLQIKSNAKWHHISKIGMHAQAKVGIDSFDGLRVPLLMDIPKAQFYRPDFKTSEVTGDIIPATEQATWNASFSSTESNHIHIQWERPLLPYGKKLLIMDTETRALYDMQAVQQFQKNASHVNLKFIYGNSSEIMELLNDQLFYVNVYPIPSHEHTKFDITIPEGEHQLSLSIINMTGEIVKQVYQGKISKGQYRFIWNTTNNQHINVSKGVYLYQIQMDDQITTGKLLIK</sequence>
<evidence type="ECO:0000256" key="2">
    <source>
        <dbReference type="ARBA" id="ARBA00023157"/>
    </source>
</evidence>
<dbReference type="InterPro" id="IPR025965">
    <property type="entry name" value="FlgD/Vpr_Ig-like"/>
</dbReference>
<comment type="caution">
    <text evidence="4">The sequence shown here is derived from an EMBL/GenBank/DDBJ whole genome shotgun (WGS) entry which is preliminary data.</text>
</comment>
<evidence type="ECO:0000313" key="5">
    <source>
        <dbReference type="Proteomes" id="UP001500298"/>
    </source>
</evidence>
<proteinExistence type="predicted"/>
<evidence type="ECO:0000313" key="4">
    <source>
        <dbReference type="EMBL" id="GAA4820984.1"/>
    </source>
</evidence>
<reference evidence="5" key="1">
    <citation type="journal article" date="2019" name="Int. J. Syst. Evol. Microbiol.">
        <title>The Global Catalogue of Microorganisms (GCM) 10K type strain sequencing project: providing services to taxonomists for standard genome sequencing and annotation.</title>
        <authorList>
            <consortium name="The Broad Institute Genomics Platform"/>
            <consortium name="The Broad Institute Genome Sequencing Center for Infectious Disease"/>
            <person name="Wu L."/>
            <person name="Ma J."/>
        </authorList>
    </citation>
    <scope>NUCLEOTIDE SEQUENCE [LARGE SCALE GENOMIC DNA]</scope>
    <source>
        <strain evidence="5">JCM 18326</strain>
    </source>
</reference>
<accession>A0ABP9D2T7</accession>
<dbReference type="InterPro" id="IPR026444">
    <property type="entry name" value="Secre_tail"/>
</dbReference>
<dbReference type="NCBIfam" id="TIGR04183">
    <property type="entry name" value="Por_Secre_tail"/>
    <property type="match status" value="1"/>
</dbReference>
<dbReference type="EMBL" id="BAABJX010000004">
    <property type="protein sequence ID" value="GAA4820984.1"/>
    <property type="molecule type" value="Genomic_DNA"/>
</dbReference>
<gene>
    <name evidence="4" type="ORF">GCM10023331_01660</name>
</gene>
<name>A0ABP9D2T7_9BACT</name>
<dbReference type="Pfam" id="PF00431">
    <property type="entry name" value="CUB"/>
    <property type="match status" value="1"/>
</dbReference>
<dbReference type="PROSITE" id="PS01180">
    <property type="entry name" value="CUB"/>
    <property type="match status" value="1"/>
</dbReference>
<dbReference type="SMART" id="SM00042">
    <property type="entry name" value="CUB"/>
    <property type="match status" value="1"/>
</dbReference>
<dbReference type="PANTHER" id="PTHR24251">
    <property type="entry name" value="OVOCHYMASE-RELATED"/>
    <property type="match status" value="1"/>
</dbReference>
<protein>
    <recommendedName>
        <fullName evidence="3">CUB domain-containing protein</fullName>
    </recommendedName>
</protein>
<organism evidence="4 5">
    <name type="scientific">Algivirga pacifica</name>
    <dbReference type="NCBI Taxonomy" id="1162670"/>
    <lineage>
        <taxon>Bacteria</taxon>
        <taxon>Pseudomonadati</taxon>
        <taxon>Bacteroidota</taxon>
        <taxon>Cytophagia</taxon>
        <taxon>Cytophagales</taxon>
        <taxon>Flammeovirgaceae</taxon>
        <taxon>Algivirga</taxon>
    </lineage>
</organism>
<dbReference type="InterPro" id="IPR035914">
    <property type="entry name" value="Sperma_CUB_dom_sf"/>
</dbReference>
<dbReference type="Gene3D" id="2.60.120.290">
    <property type="entry name" value="Spermadhesin, CUB domain"/>
    <property type="match status" value="1"/>
</dbReference>
<keyword evidence="5" id="KW-1185">Reference proteome</keyword>
<keyword evidence="1" id="KW-0677">Repeat</keyword>
<dbReference type="Proteomes" id="UP001500298">
    <property type="component" value="Unassembled WGS sequence"/>
</dbReference>
<dbReference type="SUPFAM" id="SSF49854">
    <property type="entry name" value="Spermadhesin, CUB domain"/>
    <property type="match status" value="1"/>
</dbReference>